<dbReference type="PRINTS" id="PR00455">
    <property type="entry name" value="HTHTETR"/>
</dbReference>
<dbReference type="InterPro" id="IPR036271">
    <property type="entry name" value="Tet_transcr_reg_TetR-rel_C_sf"/>
</dbReference>
<dbReference type="InterPro" id="IPR011075">
    <property type="entry name" value="TetR_C"/>
</dbReference>
<dbReference type="Gene3D" id="1.10.357.10">
    <property type="entry name" value="Tetracycline Repressor, domain 2"/>
    <property type="match status" value="1"/>
</dbReference>
<accession>A0ABP3YNA1</accession>
<gene>
    <name evidence="6" type="ORF">GCM10009559_60680</name>
</gene>
<dbReference type="EMBL" id="BAAAHP010000194">
    <property type="protein sequence ID" value="GAA0898370.1"/>
    <property type="molecule type" value="Genomic_DNA"/>
</dbReference>
<evidence type="ECO:0000256" key="4">
    <source>
        <dbReference type="PROSITE-ProRule" id="PRU00335"/>
    </source>
</evidence>
<dbReference type="Pfam" id="PF00440">
    <property type="entry name" value="TetR_N"/>
    <property type="match status" value="1"/>
</dbReference>
<keyword evidence="1" id="KW-0805">Transcription regulation</keyword>
<dbReference type="PROSITE" id="PS01081">
    <property type="entry name" value="HTH_TETR_1"/>
    <property type="match status" value="1"/>
</dbReference>
<proteinExistence type="predicted"/>
<dbReference type="Proteomes" id="UP001499967">
    <property type="component" value="Unassembled WGS sequence"/>
</dbReference>
<protein>
    <submittedName>
        <fullName evidence="6">TetR/AcrR family transcriptional regulator</fullName>
    </submittedName>
</protein>
<evidence type="ECO:0000313" key="6">
    <source>
        <dbReference type="EMBL" id="GAA0898370.1"/>
    </source>
</evidence>
<keyword evidence="3" id="KW-0804">Transcription</keyword>
<keyword evidence="7" id="KW-1185">Reference proteome</keyword>
<dbReference type="InterPro" id="IPR050109">
    <property type="entry name" value="HTH-type_TetR-like_transc_reg"/>
</dbReference>
<evidence type="ECO:0000259" key="5">
    <source>
        <dbReference type="PROSITE" id="PS50977"/>
    </source>
</evidence>
<feature type="domain" description="HTH tetR-type" evidence="5">
    <location>
        <begin position="12"/>
        <end position="72"/>
    </location>
</feature>
<dbReference type="Gene3D" id="1.10.10.60">
    <property type="entry name" value="Homeodomain-like"/>
    <property type="match status" value="1"/>
</dbReference>
<dbReference type="SUPFAM" id="SSF46689">
    <property type="entry name" value="Homeodomain-like"/>
    <property type="match status" value="1"/>
</dbReference>
<evidence type="ECO:0000256" key="2">
    <source>
        <dbReference type="ARBA" id="ARBA00023125"/>
    </source>
</evidence>
<dbReference type="SUPFAM" id="SSF48498">
    <property type="entry name" value="Tetracyclin repressor-like, C-terminal domain"/>
    <property type="match status" value="1"/>
</dbReference>
<reference evidence="7" key="1">
    <citation type="journal article" date="2019" name="Int. J. Syst. Evol. Microbiol.">
        <title>The Global Catalogue of Microorganisms (GCM) 10K type strain sequencing project: providing services to taxonomists for standard genome sequencing and annotation.</title>
        <authorList>
            <consortium name="The Broad Institute Genomics Platform"/>
            <consortium name="The Broad Institute Genome Sequencing Center for Infectious Disease"/>
            <person name="Wu L."/>
            <person name="Ma J."/>
        </authorList>
    </citation>
    <scope>NUCLEOTIDE SEQUENCE [LARGE SCALE GENOMIC DNA]</scope>
    <source>
        <strain evidence="7">JCM 11117</strain>
    </source>
</reference>
<evidence type="ECO:0000313" key="7">
    <source>
        <dbReference type="Proteomes" id="UP001499967"/>
    </source>
</evidence>
<feature type="DNA-binding region" description="H-T-H motif" evidence="4">
    <location>
        <begin position="35"/>
        <end position="54"/>
    </location>
</feature>
<sequence>MAQRSAGRQRDPEIDRAVAEATLGLLGEVGYARLSIEQVAKRAQVHRPTIYRRWPSKQHLVTDVLAGALGVAPTPDTGDLRTDLIAGIGTVADGLTAPALGHVLIPFIADLHAQPELRERFFNEVFHARRASTEAALRTGIERGEVKADIDMTFVLDALAAPLYFRRLFGHEPLDRALVERTVDFVLAAIGTDRR</sequence>
<name>A0ABP3YNA1_9PSEU</name>
<dbReference type="PANTHER" id="PTHR30055:SF148">
    <property type="entry name" value="TETR-FAMILY TRANSCRIPTIONAL REGULATOR"/>
    <property type="match status" value="1"/>
</dbReference>
<dbReference type="Pfam" id="PF16859">
    <property type="entry name" value="TetR_C_11"/>
    <property type="match status" value="1"/>
</dbReference>
<comment type="caution">
    <text evidence="6">The sequence shown here is derived from an EMBL/GenBank/DDBJ whole genome shotgun (WGS) entry which is preliminary data.</text>
</comment>
<dbReference type="InterPro" id="IPR001647">
    <property type="entry name" value="HTH_TetR"/>
</dbReference>
<evidence type="ECO:0000256" key="3">
    <source>
        <dbReference type="ARBA" id="ARBA00023163"/>
    </source>
</evidence>
<dbReference type="PROSITE" id="PS50977">
    <property type="entry name" value="HTH_TETR_2"/>
    <property type="match status" value="1"/>
</dbReference>
<keyword evidence="2 4" id="KW-0238">DNA-binding</keyword>
<organism evidence="6 7">
    <name type="scientific">Pseudonocardia zijingensis</name>
    <dbReference type="NCBI Taxonomy" id="153376"/>
    <lineage>
        <taxon>Bacteria</taxon>
        <taxon>Bacillati</taxon>
        <taxon>Actinomycetota</taxon>
        <taxon>Actinomycetes</taxon>
        <taxon>Pseudonocardiales</taxon>
        <taxon>Pseudonocardiaceae</taxon>
        <taxon>Pseudonocardia</taxon>
    </lineage>
</organism>
<dbReference type="InterPro" id="IPR023772">
    <property type="entry name" value="DNA-bd_HTH_TetR-type_CS"/>
</dbReference>
<evidence type="ECO:0000256" key="1">
    <source>
        <dbReference type="ARBA" id="ARBA00023015"/>
    </source>
</evidence>
<dbReference type="PANTHER" id="PTHR30055">
    <property type="entry name" value="HTH-TYPE TRANSCRIPTIONAL REGULATOR RUTR"/>
    <property type="match status" value="1"/>
</dbReference>
<dbReference type="InterPro" id="IPR009057">
    <property type="entry name" value="Homeodomain-like_sf"/>
</dbReference>